<dbReference type="Proteomes" id="UP000051660">
    <property type="component" value="Unassembled WGS sequence"/>
</dbReference>
<dbReference type="AlphaFoldDB" id="A0A0R3N9X1"/>
<keyword evidence="2" id="KW-0235">DNA replication</keyword>
<dbReference type="EMBL" id="LLYB01000047">
    <property type="protein sequence ID" value="KRR26214.1"/>
    <property type="molecule type" value="Genomic_DNA"/>
</dbReference>
<evidence type="ECO:0000256" key="4">
    <source>
        <dbReference type="ARBA" id="ARBA00023204"/>
    </source>
</evidence>
<evidence type="ECO:0000256" key="2">
    <source>
        <dbReference type="ARBA" id="ARBA00022705"/>
    </source>
</evidence>
<dbReference type="PANTHER" id="PTHR47810">
    <property type="entry name" value="DNA LIGASE"/>
    <property type="match status" value="1"/>
</dbReference>
<dbReference type="InterPro" id="IPR012340">
    <property type="entry name" value="NA-bd_OB-fold"/>
</dbReference>
<keyword evidence="4" id="KW-0234">DNA repair</keyword>
<evidence type="ECO:0000259" key="5">
    <source>
        <dbReference type="Pfam" id="PF14743"/>
    </source>
</evidence>
<dbReference type="PANTHER" id="PTHR47810:SF1">
    <property type="entry name" value="DNA LIGASE B"/>
    <property type="match status" value="1"/>
</dbReference>
<dbReference type="InterPro" id="IPR029319">
    <property type="entry name" value="DNA_ligase_OB"/>
</dbReference>
<name>A0A0R3N9X1_9BRAD</name>
<dbReference type="GO" id="GO:0006281">
    <property type="term" value="P:DNA repair"/>
    <property type="evidence" value="ECO:0007669"/>
    <property type="project" value="UniProtKB-KW"/>
</dbReference>
<evidence type="ECO:0000313" key="6">
    <source>
        <dbReference type="EMBL" id="KRR26214.1"/>
    </source>
</evidence>
<feature type="domain" description="DNA ligase OB-like" evidence="5">
    <location>
        <begin position="155"/>
        <end position="222"/>
    </location>
</feature>
<reference evidence="6 7" key="1">
    <citation type="submission" date="2014-03" db="EMBL/GenBank/DDBJ databases">
        <title>Bradyrhizobium valentinum sp. nov., isolated from effective nodules of Lupinus mariae-josephae, a lupine endemic of basic-lime soils in Eastern Spain.</title>
        <authorList>
            <person name="Duran D."/>
            <person name="Rey L."/>
            <person name="Navarro A."/>
            <person name="Busquets A."/>
            <person name="Imperial J."/>
            <person name="Ruiz-Argueso T."/>
        </authorList>
    </citation>
    <scope>NUCLEOTIDE SEQUENCE [LARGE SCALE GENOMIC DNA]</scope>
    <source>
        <strain evidence="6 7">CCBAU 23086</strain>
    </source>
</reference>
<dbReference type="InterPro" id="IPR050326">
    <property type="entry name" value="NAD_dep_DNA_ligaseB"/>
</dbReference>
<keyword evidence="3" id="KW-0227">DNA damage</keyword>
<evidence type="ECO:0000256" key="1">
    <source>
        <dbReference type="ARBA" id="ARBA00022598"/>
    </source>
</evidence>
<evidence type="ECO:0000256" key="3">
    <source>
        <dbReference type="ARBA" id="ARBA00022763"/>
    </source>
</evidence>
<comment type="caution">
    <text evidence="6">The sequence shown here is derived from an EMBL/GenBank/DDBJ whole genome shotgun (WGS) entry which is preliminary data.</text>
</comment>
<organism evidence="6 7">
    <name type="scientific">Bradyrhizobium lablabi</name>
    <dbReference type="NCBI Taxonomy" id="722472"/>
    <lineage>
        <taxon>Bacteria</taxon>
        <taxon>Pseudomonadati</taxon>
        <taxon>Pseudomonadota</taxon>
        <taxon>Alphaproteobacteria</taxon>
        <taxon>Hyphomicrobiales</taxon>
        <taxon>Nitrobacteraceae</taxon>
        <taxon>Bradyrhizobium</taxon>
    </lineage>
</organism>
<sequence length="240" mass="26508">MTIDEINKPIPWNGKALDGVWSVTFKVDGVRAVYDGRGWFSRAGKPLYNIPPWIGGARDCEVFVNSFRDTIRATRTVRWKSNTPPIRHEHLFGLDILDPRLDNGTLHDPTAQEIRAALEGARTLGFEGLVLRQGDCWLKVKPEETYDVEITGFVEGRGKHGGRLGLVTTPLGDVGSGFSDEQRTALWADAQAGTLVGQVIEVSCMMLTAAGMFRHPRFVRMRPDKLPAVPMQEAVAPTGI</sequence>
<accession>A0A0R3N9X1</accession>
<protein>
    <recommendedName>
        <fullName evidence="5">DNA ligase OB-like domain-containing protein</fullName>
    </recommendedName>
</protein>
<dbReference type="OrthoDB" id="9802472at2"/>
<gene>
    <name evidence="6" type="ORF">CQ14_21300</name>
</gene>
<dbReference type="RefSeq" id="WP_057857309.1">
    <property type="nucleotide sequence ID" value="NZ_LLYB01000047.1"/>
</dbReference>
<dbReference type="SUPFAM" id="SSF50249">
    <property type="entry name" value="Nucleic acid-binding proteins"/>
    <property type="match status" value="1"/>
</dbReference>
<keyword evidence="1" id="KW-0436">Ligase</keyword>
<dbReference type="SUPFAM" id="SSF56091">
    <property type="entry name" value="DNA ligase/mRNA capping enzyme, catalytic domain"/>
    <property type="match status" value="1"/>
</dbReference>
<dbReference type="Gene3D" id="2.40.50.140">
    <property type="entry name" value="Nucleic acid-binding proteins"/>
    <property type="match status" value="1"/>
</dbReference>
<dbReference type="GO" id="GO:0016874">
    <property type="term" value="F:ligase activity"/>
    <property type="evidence" value="ECO:0007669"/>
    <property type="project" value="UniProtKB-KW"/>
</dbReference>
<evidence type="ECO:0000313" key="7">
    <source>
        <dbReference type="Proteomes" id="UP000051660"/>
    </source>
</evidence>
<dbReference type="Pfam" id="PF14743">
    <property type="entry name" value="DNA_ligase_OB_2"/>
    <property type="match status" value="1"/>
</dbReference>
<proteinExistence type="predicted"/>
<dbReference type="GO" id="GO:0006260">
    <property type="term" value="P:DNA replication"/>
    <property type="evidence" value="ECO:0007669"/>
    <property type="project" value="UniProtKB-KW"/>
</dbReference>